<feature type="non-terminal residue" evidence="2">
    <location>
        <position position="105"/>
    </location>
</feature>
<dbReference type="GO" id="GO:0003676">
    <property type="term" value="F:nucleic acid binding"/>
    <property type="evidence" value="ECO:0007669"/>
    <property type="project" value="InterPro"/>
</dbReference>
<sequence>EELFKELKQKYPKIQMIILIIQKFKEFYGKVKKAGDRTVGIITQCVTDGNVKNVKPVIVGNLLLKINAKLGGINTILDVDSRPVVFEHPIMIMGADVNHAPASDT</sequence>
<evidence type="ECO:0000313" key="2">
    <source>
        <dbReference type="EMBL" id="KAK8744984.1"/>
    </source>
</evidence>
<protein>
    <recommendedName>
        <fullName evidence="1">Piwi domain-containing protein</fullName>
    </recommendedName>
</protein>
<accession>A0AAW0XWY4</accession>
<feature type="domain" description="Piwi" evidence="1">
    <location>
        <begin position="16"/>
        <end position="105"/>
    </location>
</feature>
<dbReference type="Gene3D" id="3.40.50.2300">
    <property type="match status" value="1"/>
</dbReference>
<proteinExistence type="predicted"/>
<dbReference type="EMBL" id="JARKIK010000020">
    <property type="protein sequence ID" value="KAK8744984.1"/>
    <property type="molecule type" value="Genomic_DNA"/>
</dbReference>
<organism evidence="2 3">
    <name type="scientific">Cherax quadricarinatus</name>
    <name type="common">Australian red claw crayfish</name>
    <dbReference type="NCBI Taxonomy" id="27406"/>
    <lineage>
        <taxon>Eukaryota</taxon>
        <taxon>Metazoa</taxon>
        <taxon>Ecdysozoa</taxon>
        <taxon>Arthropoda</taxon>
        <taxon>Crustacea</taxon>
        <taxon>Multicrustacea</taxon>
        <taxon>Malacostraca</taxon>
        <taxon>Eumalacostraca</taxon>
        <taxon>Eucarida</taxon>
        <taxon>Decapoda</taxon>
        <taxon>Pleocyemata</taxon>
        <taxon>Astacidea</taxon>
        <taxon>Parastacoidea</taxon>
        <taxon>Parastacidae</taxon>
        <taxon>Cherax</taxon>
    </lineage>
</organism>
<dbReference type="PANTHER" id="PTHR22891">
    <property type="entry name" value="EUKARYOTIC TRANSLATION INITIATION FACTOR 2C"/>
    <property type="match status" value="1"/>
</dbReference>
<name>A0AAW0XWY4_CHEQU</name>
<evidence type="ECO:0000259" key="1">
    <source>
        <dbReference type="PROSITE" id="PS50822"/>
    </source>
</evidence>
<reference evidence="2 3" key="1">
    <citation type="journal article" date="2024" name="BMC Genomics">
        <title>Genome assembly of redclaw crayfish (Cherax quadricarinatus) provides insights into its immune adaptation and hypoxia tolerance.</title>
        <authorList>
            <person name="Liu Z."/>
            <person name="Zheng J."/>
            <person name="Li H."/>
            <person name="Fang K."/>
            <person name="Wang S."/>
            <person name="He J."/>
            <person name="Zhou D."/>
            <person name="Weng S."/>
            <person name="Chi M."/>
            <person name="Gu Z."/>
            <person name="He J."/>
            <person name="Li F."/>
            <person name="Wang M."/>
        </authorList>
    </citation>
    <scope>NUCLEOTIDE SEQUENCE [LARGE SCALE GENOMIC DNA]</scope>
    <source>
        <strain evidence="2">ZL_2023a</strain>
    </source>
</reference>
<keyword evidence="3" id="KW-1185">Reference proteome</keyword>
<evidence type="ECO:0000313" key="3">
    <source>
        <dbReference type="Proteomes" id="UP001445076"/>
    </source>
</evidence>
<dbReference type="InterPro" id="IPR012337">
    <property type="entry name" value="RNaseH-like_sf"/>
</dbReference>
<dbReference type="AlphaFoldDB" id="A0AAW0XWY4"/>
<dbReference type="Proteomes" id="UP001445076">
    <property type="component" value="Unassembled WGS sequence"/>
</dbReference>
<dbReference type="Pfam" id="PF02171">
    <property type="entry name" value="Piwi"/>
    <property type="match status" value="1"/>
</dbReference>
<dbReference type="PROSITE" id="PS50822">
    <property type="entry name" value="PIWI"/>
    <property type="match status" value="1"/>
</dbReference>
<dbReference type="SUPFAM" id="SSF53098">
    <property type="entry name" value="Ribonuclease H-like"/>
    <property type="match status" value="1"/>
</dbReference>
<dbReference type="InterPro" id="IPR003165">
    <property type="entry name" value="Piwi"/>
</dbReference>
<gene>
    <name evidence="2" type="ORF">OTU49_000386</name>
</gene>
<comment type="caution">
    <text evidence="2">The sequence shown here is derived from an EMBL/GenBank/DDBJ whole genome shotgun (WGS) entry which is preliminary data.</text>
</comment>
<feature type="non-terminal residue" evidence="2">
    <location>
        <position position="1"/>
    </location>
</feature>